<name>A0A6F9XK51_9LACO</name>
<proteinExistence type="predicted"/>
<dbReference type="AlphaFoldDB" id="A0A6F9XK51"/>
<evidence type="ECO:0000256" key="1">
    <source>
        <dbReference type="SAM" id="Coils"/>
    </source>
</evidence>
<protein>
    <submittedName>
        <fullName evidence="2">Uncharacterized protein</fullName>
    </submittedName>
</protein>
<evidence type="ECO:0000313" key="2">
    <source>
        <dbReference type="EMBL" id="GET05632.1"/>
    </source>
</evidence>
<organism evidence="2">
    <name type="scientific">Ligilactobacillus agilis</name>
    <dbReference type="NCBI Taxonomy" id="1601"/>
    <lineage>
        <taxon>Bacteria</taxon>
        <taxon>Bacillati</taxon>
        <taxon>Bacillota</taxon>
        <taxon>Bacilli</taxon>
        <taxon>Lactobacillales</taxon>
        <taxon>Lactobacillaceae</taxon>
        <taxon>Ligilactobacillus</taxon>
    </lineage>
</organism>
<reference evidence="2" key="1">
    <citation type="submission" date="2019-10" db="EMBL/GenBank/DDBJ databases">
        <title>Lactobacillus agilis SY212 Whole Genome Sequencing Project.</title>
        <authorList>
            <person name="Suzuki S."/>
            <person name="Endo A."/>
            <person name="Maeno S."/>
            <person name="Shiwa Y."/>
            <person name="Matsutani M."/>
            <person name="Kajikawa A."/>
        </authorList>
    </citation>
    <scope>NUCLEOTIDE SEQUENCE</scope>
    <source>
        <strain evidence="2">SY212</strain>
    </source>
</reference>
<dbReference type="EMBL" id="BLAM01000061">
    <property type="protein sequence ID" value="GET05632.1"/>
    <property type="molecule type" value="Genomic_DNA"/>
</dbReference>
<keyword evidence="1" id="KW-0175">Coiled coil</keyword>
<comment type="caution">
    <text evidence="2">The sequence shown here is derived from an EMBL/GenBank/DDBJ whole genome shotgun (WGS) entry which is preliminary data.</text>
</comment>
<feature type="coiled-coil region" evidence="1">
    <location>
        <begin position="275"/>
        <end position="316"/>
    </location>
</feature>
<sequence length="330" mass="37344">MGIFTEILKPLKPLWRKARRLMRRRVMLRKWIILGCLCASWLVMLGYGLFTSNRQVYSEQTLATTQTYGNGTGKIDLTKQVYDAHSQTMLLQFATTDQTNSSGMGINAKNLHWKLFVKHKSPRIKMTVLPVVDNKITVLINGLASNYEALALDIKNTTPNVDDVTVELSQSSSSMSSAKAKKKTSTLPGDEVMFVVANNSKHLSHAKIANTKREQLAKQVIKQEIAQQNKEKQRLQKAIRILKKGIKANKESLKELDSQSQYLTGQDQADNYDSVRELTNDITDKQSQINNAKQNIKVVNQRLRLLNKKLEAVANNQFDYGSKAKTYKLD</sequence>
<dbReference type="RefSeq" id="WP_172584383.1">
    <property type="nucleotide sequence ID" value="NZ_BLAM01000061.1"/>
</dbReference>
<feature type="coiled-coil region" evidence="1">
    <location>
        <begin position="218"/>
        <end position="245"/>
    </location>
</feature>
<gene>
    <name evidence="2" type="ORF">SY212_06620</name>
</gene>
<dbReference type="Proteomes" id="UP000494265">
    <property type="component" value="Unassembled WGS sequence"/>
</dbReference>
<accession>A0A6F9XK51</accession>